<dbReference type="InterPro" id="IPR050275">
    <property type="entry name" value="PGM_Phosphatase"/>
</dbReference>
<dbReference type="Pfam" id="PF00300">
    <property type="entry name" value="His_Phos_1"/>
    <property type="match status" value="1"/>
</dbReference>
<dbReference type="PANTHER" id="PTHR48100">
    <property type="entry name" value="BROAD-SPECIFICITY PHOSPHATASE YOR283W-RELATED"/>
    <property type="match status" value="1"/>
</dbReference>
<gene>
    <name evidence="1" type="ORF">GCM10008967_31900</name>
</gene>
<dbReference type="PANTHER" id="PTHR48100:SF59">
    <property type="entry name" value="ADENOSYLCOBALAMIN_ALPHA-RIBAZOLE PHOSPHATASE"/>
    <property type="match status" value="1"/>
</dbReference>
<name>A0ABN0WIR8_9BACI</name>
<comment type="caution">
    <text evidence="1">The sequence shown here is derived from an EMBL/GenBank/DDBJ whole genome shotgun (WGS) entry which is preliminary data.</text>
</comment>
<proteinExistence type="predicted"/>
<accession>A0ABN0WIR8</accession>
<dbReference type="Proteomes" id="UP001500782">
    <property type="component" value="Unassembled WGS sequence"/>
</dbReference>
<dbReference type="RefSeq" id="WP_343801051.1">
    <property type="nucleotide sequence ID" value="NZ_BAAADJ010000056.1"/>
</dbReference>
<protein>
    <submittedName>
        <fullName evidence="1">Histidine phosphatase family protein</fullName>
    </submittedName>
</protein>
<dbReference type="InterPro" id="IPR013078">
    <property type="entry name" value="His_Pase_superF_clade-1"/>
</dbReference>
<dbReference type="InterPro" id="IPR029033">
    <property type="entry name" value="His_PPase_superfam"/>
</dbReference>
<evidence type="ECO:0000313" key="2">
    <source>
        <dbReference type="Proteomes" id="UP001500782"/>
    </source>
</evidence>
<dbReference type="SUPFAM" id="SSF53254">
    <property type="entry name" value="Phosphoglycerate mutase-like"/>
    <property type="match status" value="1"/>
</dbReference>
<dbReference type="EMBL" id="BAAADJ010000056">
    <property type="protein sequence ID" value="GAA0339218.1"/>
    <property type="molecule type" value="Genomic_DNA"/>
</dbReference>
<sequence length="185" mass="21226">MLTNLYFVRHAHSTYTPDELNRPLSEKGLEDAERVTMLLSQEKIDLVLSSPYKRAIQTVEGTSSLIDSEIIQVDDFRERLLSIEPVPDFSAAIQKVWEDETFAWSGGESNQEAQSRGVQATLKVLEAYSGKNMAIGTHGNIMVLIMKHFDAQYDFKFWQELDMPDIYRMTFEGTELVGVKRIWSR</sequence>
<evidence type="ECO:0000313" key="1">
    <source>
        <dbReference type="EMBL" id="GAA0339218.1"/>
    </source>
</evidence>
<organism evidence="1 2">
    <name type="scientific">Bacillus carboniphilus</name>
    <dbReference type="NCBI Taxonomy" id="86663"/>
    <lineage>
        <taxon>Bacteria</taxon>
        <taxon>Bacillati</taxon>
        <taxon>Bacillota</taxon>
        <taxon>Bacilli</taxon>
        <taxon>Bacillales</taxon>
        <taxon>Bacillaceae</taxon>
        <taxon>Bacillus</taxon>
    </lineage>
</organism>
<dbReference type="CDD" id="cd07067">
    <property type="entry name" value="HP_PGM_like"/>
    <property type="match status" value="1"/>
</dbReference>
<dbReference type="SMART" id="SM00855">
    <property type="entry name" value="PGAM"/>
    <property type="match status" value="1"/>
</dbReference>
<keyword evidence="2" id="KW-1185">Reference proteome</keyword>
<reference evidence="1 2" key="1">
    <citation type="journal article" date="2019" name="Int. J. Syst. Evol. Microbiol.">
        <title>The Global Catalogue of Microorganisms (GCM) 10K type strain sequencing project: providing services to taxonomists for standard genome sequencing and annotation.</title>
        <authorList>
            <consortium name="The Broad Institute Genomics Platform"/>
            <consortium name="The Broad Institute Genome Sequencing Center for Infectious Disease"/>
            <person name="Wu L."/>
            <person name="Ma J."/>
        </authorList>
    </citation>
    <scope>NUCLEOTIDE SEQUENCE [LARGE SCALE GENOMIC DNA]</scope>
    <source>
        <strain evidence="1 2">JCM 9731</strain>
    </source>
</reference>
<dbReference type="Gene3D" id="3.40.50.1240">
    <property type="entry name" value="Phosphoglycerate mutase-like"/>
    <property type="match status" value="1"/>
</dbReference>